<dbReference type="InterPro" id="IPR029021">
    <property type="entry name" value="Prot-tyrosine_phosphatase-like"/>
</dbReference>
<dbReference type="SUPFAM" id="SSF52799">
    <property type="entry name" value="(Phosphotyrosine protein) phosphatases II"/>
    <property type="match status" value="1"/>
</dbReference>
<name>A0ABW8U685_9GAMM</name>
<accession>A0ABW8U685</accession>
<dbReference type="Pfam" id="PF04273">
    <property type="entry name" value="BLH_phosphatase"/>
    <property type="match status" value="1"/>
</dbReference>
<dbReference type="RefSeq" id="WP_407069018.1">
    <property type="nucleotide sequence ID" value="NZ_JBJJXE010000006.1"/>
</dbReference>
<evidence type="ECO:0000313" key="3">
    <source>
        <dbReference type="Proteomes" id="UP001624684"/>
    </source>
</evidence>
<keyword evidence="3" id="KW-1185">Reference proteome</keyword>
<dbReference type="Proteomes" id="UP001624684">
    <property type="component" value="Unassembled WGS sequence"/>
</dbReference>
<keyword evidence="2" id="KW-0378">Hydrolase</keyword>
<dbReference type="EMBL" id="JBJJXE010000006">
    <property type="protein sequence ID" value="MFL1732370.1"/>
    <property type="molecule type" value="Genomic_DNA"/>
</dbReference>
<reference evidence="2 3" key="1">
    <citation type="submission" date="2024-11" db="EMBL/GenBank/DDBJ databases">
        <title>First Report of Moraxella oculi in Brazil in an Infectious Bovine Keratoconjunctivitis Outbreak.</title>
        <authorList>
            <person name="Carvalho C.V."/>
            <person name="Domingues R."/>
            <person name="Coutinho C."/>
            <person name="Honorio N.T.B.S."/>
            <person name="Faza D.R.L.R."/>
            <person name="Carvalho W.A."/>
            <person name="Machado A.B.F."/>
            <person name="Martins M.F."/>
            <person name="Gaspar E.B."/>
        </authorList>
    </citation>
    <scope>NUCLEOTIDE SEQUENCE [LARGE SCALE GENOMIC DNA]</scope>
    <source>
        <strain evidence="2 3">2117LE</strain>
    </source>
</reference>
<dbReference type="Gene3D" id="3.90.190.10">
    <property type="entry name" value="Protein tyrosine phosphatase superfamily"/>
    <property type="match status" value="1"/>
</dbReference>
<evidence type="ECO:0000259" key="1">
    <source>
        <dbReference type="Pfam" id="PF04273"/>
    </source>
</evidence>
<organism evidence="2 3">
    <name type="scientific">Moraxella oculi</name>
    <dbReference type="NCBI Taxonomy" id="2940516"/>
    <lineage>
        <taxon>Bacteria</taxon>
        <taxon>Pseudomonadati</taxon>
        <taxon>Pseudomonadota</taxon>
        <taxon>Gammaproteobacteria</taxon>
        <taxon>Moraxellales</taxon>
        <taxon>Moraxellaceae</taxon>
        <taxon>Moraxella</taxon>
    </lineage>
</organism>
<dbReference type="InterPro" id="IPR005939">
    <property type="entry name" value="BLH_phosphatase-like"/>
</dbReference>
<dbReference type="GO" id="GO:0016787">
    <property type="term" value="F:hydrolase activity"/>
    <property type="evidence" value="ECO:0007669"/>
    <property type="project" value="UniProtKB-KW"/>
</dbReference>
<proteinExistence type="predicted"/>
<sequence>MNKQSVTLYKQIHPHQCQVLANLGFRSLINLRFDNECDYQPASHDLHQSATKIGLEYRHLPMDGDCLHLDMVKKFAQLLSELPHPVMVFCGTGNRAKLIYQSAAISGLIDGDSIE</sequence>
<evidence type="ECO:0000313" key="2">
    <source>
        <dbReference type="EMBL" id="MFL1732370.1"/>
    </source>
</evidence>
<gene>
    <name evidence="2" type="ORF">ACJHVH_05090</name>
</gene>
<protein>
    <submittedName>
        <fullName evidence="2">Beta-lactamase hydrolase domain-containing protein</fullName>
    </submittedName>
</protein>
<feature type="domain" description="Beta-lactamase hydrolase-like protein phosphatase-like" evidence="1">
    <location>
        <begin position="5"/>
        <end position="100"/>
    </location>
</feature>
<comment type="caution">
    <text evidence="2">The sequence shown here is derived from an EMBL/GenBank/DDBJ whole genome shotgun (WGS) entry which is preliminary data.</text>
</comment>